<dbReference type="AlphaFoldDB" id="A0AAW9QQ00"/>
<feature type="domain" description="Peptidase C14 caspase" evidence="1">
    <location>
        <begin position="2"/>
        <end position="227"/>
    </location>
</feature>
<evidence type="ECO:0000313" key="3">
    <source>
        <dbReference type="Proteomes" id="UP001328733"/>
    </source>
</evidence>
<proteinExistence type="predicted"/>
<dbReference type="InterPro" id="IPR011600">
    <property type="entry name" value="Pept_C14_caspase"/>
</dbReference>
<dbReference type="Pfam" id="PF00656">
    <property type="entry name" value="Peptidase_C14"/>
    <property type="match status" value="1"/>
</dbReference>
<dbReference type="EMBL" id="JBAFSM010000063">
    <property type="protein sequence ID" value="MEG3439862.1"/>
    <property type="molecule type" value="Genomic_DNA"/>
</dbReference>
<dbReference type="SUPFAM" id="SSF52129">
    <property type="entry name" value="Caspase-like"/>
    <property type="match status" value="1"/>
</dbReference>
<protein>
    <submittedName>
        <fullName evidence="2">Caspase family protein</fullName>
        <ecNumber evidence="2">3.4.22.-</ecNumber>
    </submittedName>
</protein>
<name>A0AAW9QQ00_9CHRO</name>
<accession>A0AAW9QQ00</accession>
<keyword evidence="3" id="KW-1185">Reference proteome</keyword>
<gene>
    <name evidence="2" type="ORF">V0288_22230</name>
</gene>
<evidence type="ECO:0000259" key="1">
    <source>
        <dbReference type="Pfam" id="PF00656"/>
    </source>
</evidence>
<dbReference type="GO" id="GO:0006508">
    <property type="term" value="P:proteolysis"/>
    <property type="evidence" value="ECO:0007669"/>
    <property type="project" value="InterPro"/>
</dbReference>
<organism evidence="2 3">
    <name type="scientific">Pannus brasiliensis CCIBt3594</name>
    <dbReference type="NCBI Taxonomy" id="1427578"/>
    <lineage>
        <taxon>Bacteria</taxon>
        <taxon>Bacillati</taxon>
        <taxon>Cyanobacteriota</taxon>
        <taxon>Cyanophyceae</taxon>
        <taxon>Oscillatoriophycideae</taxon>
        <taxon>Chroococcales</taxon>
        <taxon>Microcystaceae</taxon>
        <taxon>Pannus</taxon>
    </lineage>
</organism>
<sequence>MKLAIIFSVSKYQSDSINNLPSCDIDAKIMYEFLKLTGKYDDRIYLLSGNDKASNTKEKLYKIIEEHKEKDIEEVLFYYSGHGESYENEFYYLCSDFDRKRFHLTTICNSDLDEYLRELNAKDTVKIIDACYSGIKYVKDVTENNNPLSISKNIDNNYETTFNDCFFCFSSKIDQQSASTLKGMSDFTKTLIDSIISAEHDLIRYGYIMDYISDAFQNNPNNIQQEPRFVLDGSQTRPFCNLTKQGKYSLSEIMNSIVNDENGENLPKNLKKLSLIEKIKLDSDRYCSSLKEIDDQLVYIKESMQKYNFSEELKNLFDIELIQESEDDAKDDEDLQQDKFIGAWLKNSNQFFAKPEYEQKKINNDKYNDFRSRLLPSHEGILGYNSPKIEYQYIVKGYRLTAEAIFKSIKLIFTPKFNNLNLNICRTAFVFSRTNIRFFFQYRNYRLINFEDFTLDNKSKNFSLEVELKNTIELDKKLEHILKDLEDFIMEPLLAKFSTEQEDIPIE</sequence>
<evidence type="ECO:0000313" key="2">
    <source>
        <dbReference type="EMBL" id="MEG3439862.1"/>
    </source>
</evidence>
<dbReference type="Gene3D" id="3.40.50.1460">
    <property type="match status" value="1"/>
</dbReference>
<reference evidence="2 3" key="1">
    <citation type="submission" date="2024-01" db="EMBL/GenBank/DDBJ databases">
        <title>Genomic insights into the taxonomy and metabolism of the cyanobacterium Pannus brasiliensis CCIBt3594.</title>
        <authorList>
            <person name="Machado M."/>
            <person name="Botero N.B."/>
            <person name="Andreote A.P.D."/>
            <person name="Feitosa A.M.T."/>
            <person name="Popin R."/>
            <person name="Sivonen K."/>
            <person name="Fiore M.F."/>
        </authorList>
    </citation>
    <scope>NUCLEOTIDE SEQUENCE [LARGE SCALE GENOMIC DNA]</scope>
    <source>
        <strain evidence="2 3">CCIBt3594</strain>
    </source>
</reference>
<dbReference type="GO" id="GO:0004197">
    <property type="term" value="F:cysteine-type endopeptidase activity"/>
    <property type="evidence" value="ECO:0007669"/>
    <property type="project" value="InterPro"/>
</dbReference>
<comment type="caution">
    <text evidence="2">The sequence shown here is derived from an EMBL/GenBank/DDBJ whole genome shotgun (WGS) entry which is preliminary data.</text>
</comment>
<dbReference type="EC" id="3.4.22.-" evidence="2"/>
<keyword evidence="2" id="KW-0378">Hydrolase</keyword>
<dbReference type="Proteomes" id="UP001328733">
    <property type="component" value="Unassembled WGS sequence"/>
</dbReference>
<dbReference type="InterPro" id="IPR029030">
    <property type="entry name" value="Caspase-like_dom_sf"/>
</dbReference>
<dbReference type="RefSeq" id="WP_332867338.1">
    <property type="nucleotide sequence ID" value="NZ_JBAFSM010000063.1"/>
</dbReference>